<dbReference type="InterPro" id="IPR015943">
    <property type="entry name" value="WD40/YVTN_repeat-like_dom_sf"/>
</dbReference>
<reference evidence="4 5" key="1">
    <citation type="submission" date="2016-11" db="EMBL/GenBank/DDBJ databases">
        <title>The macronuclear genome of Stentor coeruleus: a giant cell with tiny introns.</title>
        <authorList>
            <person name="Slabodnick M."/>
            <person name="Ruby J.G."/>
            <person name="Reiff S.B."/>
            <person name="Swart E.C."/>
            <person name="Gosai S."/>
            <person name="Prabakaran S."/>
            <person name="Witkowska E."/>
            <person name="Larue G.E."/>
            <person name="Fisher S."/>
            <person name="Freeman R.M."/>
            <person name="Gunawardena J."/>
            <person name="Chu W."/>
            <person name="Stover N.A."/>
            <person name="Gregory B.D."/>
            <person name="Nowacki M."/>
            <person name="Derisi J."/>
            <person name="Roy S.W."/>
            <person name="Marshall W.F."/>
            <person name="Sood P."/>
        </authorList>
    </citation>
    <scope>NUCLEOTIDE SEQUENCE [LARGE SCALE GENOMIC DNA]</scope>
    <source>
        <strain evidence="4">WM001</strain>
    </source>
</reference>
<keyword evidence="1 3" id="KW-0853">WD repeat</keyword>
<feature type="repeat" description="WD" evidence="3">
    <location>
        <begin position="157"/>
        <end position="197"/>
    </location>
</feature>
<dbReference type="SMART" id="SM00320">
    <property type="entry name" value="WD40"/>
    <property type="match status" value="5"/>
</dbReference>
<evidence type="ECO:0000313" key="4">
    <source>
        <dbReference type="EMBL" id="OMJ91922.1"/>
    </source>
</evidence>
<dbReference type="OrthoDB" id="10251741at2759"/>
<dbReference type="PANTHER" id="PTHR47822:SF2">
    <property type="entry name" value="F-BOX AND WD-40 DOMAIN PROTEIN 7"/>
    <property type="match status" value="1"/>
</dbReference>
<dbReference type="Pfam" id="PF00400">
    <property type="entry name" value="WD40"/>
    <property type="match status" value="2"/>
</dbReference>
<dbReference type="PROSITE" id="PS50082">
    <property type="entry name" value="WD_REPEATS_2"/>
    <property type="match status" value="1"/>
</dbReference>
<dbReference type="Proteomes" id="UP000187209">
    <property type="component" value="Unassembled WGS sequence"/>
</dbReference>
<name>A0A1R2CSD7_9CILI</name>
<dbReference type="SUPFAM" id="SSF50978">
    <property type="entry name" value="WD40 repeat-like"/>
    <property type="match status" value="1"/>
</dbReference>
<dbReference type="InterPro" id="IPR036322">
    <property type="entry name" value="WD40_repeat_dom_sf"/>
</dbReference>
<dbReference type="PANTHER" id="PTHR47822">
    <property type="entry name" value="CARBOHYDRATE BINDING DOMAIN CONTAINING PROTEIN"/>
    <property type="match status" value="1"/>
</dbReference>
<dbReference type="InterPro" id="IPR019775">
    <property type="entry name" value="WD40_repeat_CS"/>
</dbReference>
<dbReference type="InterPro" id="IPR001680">
    <property type="entry name" value="WD40_rpt"/>
</dbReference>
<dbReference type="PROSITE" id="PS50294">
    <property type="entry name" value="WD_REPEATS_REGION"/>
    <property type="match status" value="1"/>
</dbReference>
<dbReference type="Gene3D" id="2.130.10.10">
    <property type="entry name" value="YVTN repeat-like/Quinoprotein amine dehydrogenase"/>
    <property type="match status" value="2"/>
</dbReference>
<keyword evidence="2" id="KW-0677">Repeat</keyword>
<evidence type="ECO:0000313" key="5">
    <source>
        <dbReference type="Proteomes" id="UP000187209"/>
    </source>
</evidence>
<accession>A0A1R2CSD7</accession>
<evidence type="ECO:0000256" key="3">
    <source>
        <dbReference type="PROSITE-ProRule" id="PRU00221"/>
    </source>
</evidence>
<protein>
    <submittedName>
        <fullName evidence="4">Uncharacterized protein</fullName>
    </submittedName>
</protein>
<evidence type="ECO:0000256" key="2">
    <source>
        <dbReference type="ARBA" id="ARBA00022737"/>
    </source>
</evidence>
<dbReference type="EMBL" id="MPUH01000072">
    <property type="protein sequence ID" value="OMJ91922.1"/>
    <property type="molecule type" value="Genomic_DNA"/>
</dbReference>
<proteinExistence type="predicted"/>
<evidence type="ECO:0000256" key="1">
    <source>
        <dbReference type="ARBA" id="ARBA00022574"/>
    </source>
</evidence>
<organism evidence="4 5">
    <name type="scientific">Stentor coeruleus</name>
    <dbReference type="NCBI Taxonomy" id="5963"/>
    <lineage>
        <taxon>Eukaryota</taxon>
        <taxon>Sar</taxon>
        <taxon>Alveolata</taxon>
        <taxon>Ciliophora</taxon>
        <taxon>Postciliodesmatophora</taxon>
        <taxon>Heterotrichea</taxon>
        <taxon>Heterotrichida</taxon>
        <taxon>Stentoridae</taxon>
        <taxon>Stentor</taxon>
    </lineage>
</organism>
<dbReference type="PROSITE" id="PS00678">
    <property type="entry name" value="WD_REPEATS_1"/>
    <property type="match status" value="1"/>
</dbReference>
<gene>
    <name evidence="4" type="ORF">SteCoe_5484</name>
</gene>
<dbReference type="AlphaFoldDB" id="A0A1R2CSD7"/>
<comment type="caution">
    <text evidence="4">The sequence shown here is derived from an EMBL/GenBank/DDBJ whole genome shotgun (WGS) entry which is preliminary data.</text>
</comment>
<keyword evidence="5" id="KW-1185">Reference proteome</keyword>
<sequence length="334" mass="36896">MESQQNTIALEYSTIRTDIGILSTRWSLDDSHIAAGCSDGTVKLFSGAYGTLVRSMNCKLSTETFPVTSIRWRPERSIGKTRNVLLAVTCDGEIFHWHASSGKILHSLKIESSQALSSDYNTEGINFAVGCNDKSIKIFDESSRQMIQDLNGSENKVLGHDNRITSVKWIDNNLVLSGGWDHNIMVWDLRNGQVARCFYGPRICGDSLDIKGDMILVGSYNIEEQLQIWSLSEGKCVFSENMTSDNGACMAYTAQYCGFDNKNTFAVGGVGGSNFYVYDTDSRKKIGVISDVNKGVFSLDFAHSSHKAVLGCGDGSLRVYKFIDNFAENLDLED</sequence>